<evidence type="ECO:0000313" key="7">
    <source>
        <dbReference type="Proteomes" id="UP000334923"/>
    </source>
</evidence>
<dbReference type="SUPFAM" id="SSF46785">
    <property type="entry name" value="Winged helix' DNA-binding domain"/>
    <property type="match status" value="1"/>
</dbReference>
<gene>
    <name evidence="6" type="primary">cysL</name>
    <name evidence="6" type="ORF">MAMT_00633</name>
</gene>
<dbReference type="PANTHER" id="PTHR30419:SF8">
    <property type="entry name" value="NITROGEN ASSIMILATION TRANSCRIPTIONAL ACTIVATOR-RELATED"/>
    <property type="match status" value="1"/>
</dbReference>
<keyword evidence="3" id="KW-0238">DNA-binding</keyword>
<keyword evidence="4" id="KW-0804">Transcription</keyword>
<feature type="domain" description="HTH lysR-type" evidence="5">
    <location>
        <begin position="1"/>
        <end position="59"/>
    </location>
</feature>
<dbReference type="GO" id="GO:0003700">
    <property type="term" value="F:DNA-binding transcription factor activity"/>
    <property type="evidence" value="ECO:0007669"/>
    <property type="project" value="InterPro"/>
</dbReference>
<reference evidence="6 7" key="1">
    <citation type="submission" date="2019-09" db="EMBL/GenBank/DDBJ databases">
        <authorList>
            <person name="Cremers G."/>
        </authorList>
    </citation>
    <scope>NUCLEOTIDE SEQUENCE [LARGE SCALE GENOMIC DNA]</scope>
    <source>
        <strain evidence="6">4A</strain>
    </source>
</reference>
<proteinExistence type="inferred from homology"/>
<evidence type="ECO:0000256" key="2">
    <source>
        <dbReference type="ARBA" id="ARBA00023015"/>
    </source>
</evidence>
<dbReference type="Pfam" id="PF03466">
    <property type="entry name" value="LysR_substrate"/>
    <property type="match status" value="1"/>
</dbReference>
<evidence type="ECO:0000256" key="1">
    <source>
        <dbReference type="ARBA" id="ARBA00009437"/>
    </source>
</evidence>
<dbReference type="Pfam" id="PF00126">
    <property type="entry name" value="HTH_1"/>
    <property type="match status" value="1"/>
</dbReference>
<dbReference type="InterPro" id="IPR050950">
    <property type="entry name" value="HTH-type_LysR_regulators"/>
</dbReference>
<dbReference type="SUPFAM" id="SSF53850">
    <property type="entry name" value="Periplasmic binding protein-like II"/>
    <property type="match status" value="1"/>
</dbReference>
<evidence type="ECO:0000313" key="6">
    <source>
        <dbReference type="EMBL" id="VVM05460.1"/>
    </source>
</evidence>
<keyword evidence="2" id="KW-0805">Transcription regulation</keyword>
<dbReference type="Gene3D" id="3.40.190.290">
    <property type="match status" value="1"/>
</dbReference>
<dbReference type="EMBL" id="CABFVA020000022">
    <property type="protein sequence ID" value="VVM05460.1"/>
    <property type="molecule type" value="Genomic_DNA"/>
</dbReference>
<protein>
    <submittedName>
        <fullName evidence="6">HTH-type transcriptional regulator CysL</fullName>
    </submittedName>
</protein>
<dbReference type="Gene3D" id="1.10.10.10">
    <property type="entry name" value="Winged helix-like DNA-binding domain superfamily/Winged helix DNA-binding domain"/>
    <property type="match status" value="1"/>
</dbReference>
<evidence type="ECO:0000259" key="5">
    <source>
        <dbReference type="PROSITE" id="PS50931"/>
    </source>
</evidence>
<dbReference type="InterPro" id="IPR036390">
    <property type="entry name" value="WH_DNA-bd_sf"/>
</dbReference>
<dbReference type="AlphaFoldDB" id="A0A5E6M7F6"/>
<accession>A0A5E6M7F6</accession>
<dbReference type="InterPro" id="IPR005119">
    <property type="entry name" value="LysR_subst-bd"/>
</dbReference>
<dbReference type="PANTHER" id="PTHR30419">
    <property type="entry name" value="HTH-TYPE TRANSCRIPTIONAL REGULATOR YBHD"/>
    <property type="match status" value="1"/>
</dbReference>
<dbReference type="PRINTS" id="PR00039">
    <property type="entry name" value="HTHLYSR"/>
</dbReference>
<dbReference type="PROSITE" id="PS50931">
    <property type="entry name" value="HTH_LYSR"/>
    <property type="match status" value="1"/>
</dbReference>
<dbReference type="Proteomes" id="UP000334923">
    <property type="component" value="Unassembled WGS sequence"/>
</dbReference>
<dbReference type="FunFam" id="1.10.10.10:FF:000001">
    <property type="entry name" value="LysR family transcriptional regulator"/>
    <property type="match status" value="1"/>
</dbReference>
<dbReference type="OrthoDB" id="9785745at2"/>
<dbReference type="InterPro" id="IPR036388">
    <property type="entry name" value="WH-like_DNA-bd_sf"/>
</dbReference>
<evidence type="ECO:0000256" key="3">
    <source>
        <dbReference type="ARBA" id="ARBA00023125"/>
    </source>
</evidence>
<dbReference type="InterPro" id="IPR000847">
    <property type="entry name" value="LysR_HTH_N"/>
</dbReference>
<dbReference type="GO" id="GO:0003677">
    <property type="term" value="F:DNA binding"/>
    <property type="evidence" value="ECO:0007669"/>
    <property type="project" value="UniProtKB-KW"/>
</dbReference>
<keyword evidence="7" id="KW-1185">Reference proteome</keyword>
<dbReference type="GO" id="GO:0005829">
    <property type="term" value="C:cytosol"/>
    <property type="evidence" value="ECO:0007669"/>
    <property type="project" value="TreeGrafter"/>
</dbReference>
<dbReference type="RefSeq" id="WP_142659564.1">
    <property type="nucleotide sequence ID" value="NZ_CABFVA020000022.1"/>
</dbReference>
<evidence type="ECO:0000256" key="4">
    <source>
        <dbReference type="ARBA" id="ARBA00023163"/>
    </source>
</evidence>
<dbReference type="CDD" id="cd05466">
    <property type="entry name" value="PBP2_LTTR_substrate"/>
    <property type="match status" value="1"/>
</dbReference>
<name>A0A5E6M7F6_9BACT</name>
<sequence>MQLETLKVFRDLVDSRSFSKAAQSNSISQSAVSQQIRGLEERFRLPLLERGGGRRIGLTPEGAFVYQTAKEIVALYEALQNRIAEVRNRITGTIRVSTIYSVGLYELPPYLKKFLREYPEVNVRVEYRHSRQVYEDVADGSCDVGIVAFAAVRKGMKAIPFQKDRLVFICHSQHPLAKRKEVGLGEVARQGFVGFTSDMPTRKGIDQLFRDRKLEIRPVMEFDNIETVKRAVEIDIGVSIVPAATVAQELLNGSLTAVEIAGEPCYRPISLLCKTGRVLSPAVKRFLEALQEERTEGLAESEPARAVGE</sequence>
<comment type="similarity">
    <text evidence="1">Belongs to the LysR transcriptional regulatory family.</text>
</comment>
<organism evidence="6 7">
    <name type="scientific">Methylacidimicrobium tartarophylax</name>
    <dbReference type="NCBI Taxonomy" id="1041768"/>
    <lineage>
        <taxon>Bacteria</taxon>
        <taxon>Pseudomonadati</taxon>
        <taxon>Verrucomicrobiota</taxon>
        <taxon>Methylacidimicrobium</taxon>
    </lineage>
</organism>